<dbReference type="EMBL" id="ABCS01000006">
    <property type="protein sequence ID" value="EDM80992.1"/>
    <property type="molecule type" value="Genomic_DNA"/>
</dbReference>
<evidence type="ECO:0000313" key="7">
    <source>
        <dbReference type="Proteomes" id="UP000005801"/>
    </source>
</evidence>
<feature type="compositionally biased region" description="Basic residues" evidence="4">
    <location>
        <begin position="176"/>
        <end position="198"/>
    </location>
</feature>
<evidence type="ECO:0000256" key="3">
    <source>
        <dbReference type="ARBA" id="ARBA00023027"/>
    </source>
</evidence>
<dbReference type="InterPro" id="IPR012317">
    <property type="entry name" value="Poly(ADP-ribose)pol_cat_dom"/>
</dbReference>
<dbReference type="OrthoDB" id="4640276at2"/>
<dbReference type="GO" id="GO:1990404">
    <property type="term" value="F:NAD+-protein mono-ADP-ribosyltransferase activity"/>
    <property type="evidence" value="ECO:0007669"/>
    <property type="project" value="TreeGrafter"/>
</dbReference>
<accession>A6FZA8</accession>
<reference evidence="6 7" key="1">
    <citation type="submission" date="2007-06" db="EMBL/GenBank/DDBJ databases">
        <authorList>
            <person name="Shimkets L."/>
            <person name="Ferriera S."/>
            <person name="Johnson J."/>
            <person name="Kravitz S."/>
            <person name="Beeson K."/>
            <person name="Sutton G."/>
            <person name="Rogers Y.-H."/>
            <person name="Friedman R."/>
            <person name="Frazier M."/>
            <person name="Venter J.C."/>
        </authorList>
    </citation>
    <scope>NUCLEOTIDE SEQUENCE [LARGE SCALE GENOMIC DNA]</scope>
    <source>
        <strain evidence="6 7">SIR-1</strain>
    </source>
</reference>
<feature type="compositionally biased region" description="Basic and acidic residues" evidence="4">
    <location>
        <begin position="17"/>
        <end position="26"/>
    </location>
</feature>
<dbReference type="GO" id="GO:0035861">
    <property type="term" value="C:site of double-strand break"/>
    <property type="evidence" value="ECO:0007669"/>
    <property type="project" value="TreeGrafter"/>
</dbReference>
<dbReference type="RefSeq" id="WP_006969807.1">
    <property type="nucleotide sequence ID" value="NZ_ABCS01000006.1"/>
</dbReference>
<organism evidence="6 7">
    <name type="scientific">Plesiocystis pacifica SIR-1</name>
    <dbReference type="NCBI Taxonomy" id="391625"/>
    <lineage>
        <taxon>Bacteria</taxon>
        <taxon>Pseudomonadati</taxon>
        <taxon>Myxococcota</taxon>
        <taxon>Polyangia</taxon>
        <taxon>Nannocystales</taxon>
        <taxon>Nannocystaceae</taxon>
        <taxon>Plesiocystis</taxon>
    </lineage>
</organism>
<gene>
    <name evidence="6" type="ORF">PPSIR1_25471</name>
</gene>
<evidence type="ECO:0000259" key="5">
    <source>
        <dbReference type="PROSITE" id="PS51059"/>
    </source>
</evidence>
<feature type="region of interest" description="Disordered" evidence="4">
    <location>
        <begin position="168"/>
        <end position="202"/>
    </location>
</feature>
<dbReference type="PANTHER" id="PTHR10459:SF66">
    <property type="entry name" value="PROTEIN MONO-ADP-RIBOSYLTRANSFERASE PARP3"/>
    <property type="match status" value="1"/>
</dbReference>
<dbReference type="STRING" id="391625.PPSIR1_25471"/>
<feature type="domain" description="PARP catalytic" evidence="5">
    <location>
        <begin position="347"/>
        <end position="588"/>
    </location>
</feature>
<proteinExistence type="predicted"/>
<dbReference type="PANTHER" id="PTHR10459">
    <property type="entry name" value="DNA LIGASE"/>
    <property type="match status" value="1"/>
</dbReference>
<evidence type="ECO:0000256" key="4">
    <source>
        <dbReference type="SAM" id="MobiDB-lite"/>
    </source>
</evidence>
<dbReference type="GO" id="GO:0003950">
    <property type="term" value="F:NAD+ poly-ADP-ribosyltransferase activity"/>
    <property type="evidence" value="ECO:0007669"/>
    <property type="project" value="InterPro"/>
</dbReference>
<dbReference type="Proteomes" id="UP000005801">
    <property type="component" value="Unassembled WGS sequence"/>
</dbReference>
<sequence>MATKLGRKQLPSGYSPKDFKYAGRPARDQGDFDAGVGIADMASVNQFENRNSSKYYHAGVLQARGKWFVYTEWGRISGGKSWPGTYPKSGMDFMFTRCDDEDEARSVFRKQCRSKNVSRLTQQTVGAKVIWTAKVDSKGKAKDAYIVQSLATRERGLPDAYAIKDDAGLSPAQKQAAKKKSAAQKKTAKKASKRKAKPAKNYQPQVVQLARDLVGGTQEYARSASAATGIVPTMKSIEEVRDELLPAALERIAALTKKHPQRKRESQTKWETRLLDAQLEDDQLIALSKLVAALVPRVIPRNGNARSRAVATILSSANVLSIQNDLDAFASSLENEDFSVDPKSKKDQDAIDPDKLLNAELTWIDPKSTKGKWIAATYRSMSNNRHGYMKGKLVIENIFEVRRDDRDQRFVEAVEAVAKSRTRAKIKDYARLQPNKRSDLADLGPHAKKANVFLGIHGTRAVNIHPILGSNLRLPRSLPGAQITGAAFGHGIYFATDWRKSYGYTGHGNSYWCKGGSIRDRGFFMFLCDVVMGDAFMARGCGSWSSPPKGKDSVAAYDTYVSSLANDEHIIFNPNYQRIRYVVEGNLR</sequence>
<dbReference type="GO" id="GO:0070212">
    <property type="term" value="P:protein poly-ADP-ribosylation"/>
    <property type="evidence" value="ECO:0007669"/>
    <property type="project" value="TreeGrafter"/>
</dbReference>
<dbReference type="Pfam" id="PF00644">
    <property type="entry name" value="PARP"/>
    <property type="match status" value="1"/>
</dbReference>
<keyword evidence="2" id="KW-0808">Transferase</keyword>
<dbReference type="AlphaFoldDB" id="A6FZA8"/>
<evidence type="ECO:0000256" key="2">
    <source>
        <dbReference type="ARBA" id="ARBA00022679"/>
    </source>
</evidence>
<dbReference type="InterPro" id="IPR050800">
    <property type="entry name" value="ARTD/PARP"/>
</dbReference>
<dbReference type="eggNOG" id="COG3831">
    <property type="taxonomic scope" value="Bacteria"/>
</dbReference>
<dbReference type="Gene3D" id="3.90.228.10">
    <property type="match status" value="1"/>
</dbReference>
<keyword evidence="1" id="KW-0328">Glycosyltransferase</keyword>
<comment type="caution">
    <text evidence="6">The sequence shown here is derived from an EMBL/GenBank/DDBJ whole genome shotgun (WGS) entry which is preliminary data.</text>
</comment>
<protein>
    <recommendedName>
        <fullName evidence="5">PARP catalytic domain-containing protein</fullName>
    </recommendedName>
</protein>
<evidence type="ECO:0000256" key="1">
    <source>
        <dbReference type="ARBA" id="ARBA00022676"/>
    </source>
</evidence>
<evidence type="ECO:0000313" key="6">
    <source>
        <dbReference type="EMBL" id="EDM80992.1"/>
    </source>
</evidence>
<dbReference type="SUPFAM" id="SSF56399">
    <property type="entry name" value="ADP-ribosylation"/>
    <property type="match status" value="1"/>
</dbReference>
<dbReference type="PROSITE" id="PS51059">
    <property type="entry name" value="PARP_CATALYTIC"/>
    <property type="match status" value="1"/>
</dbReference>
<feature type="region of interest" description="Disordered" evidence="4">
    <location>
        <begin position="1"/>
        <end position="26"/>
    </location>
</feature>
<name>A6FZA8_9BACT</name>
<keyword evidence="3" id="KW-0520">NAD</keyword>
<dbReference type="GO" id="GO:0006302">
    <property type="term" value="P:double-strand break repair"/>
    <property type="evidence" value="ECO:0007669"/>
    <property type="project" value="TreeGrafter"/>
</dbReference>
<keyword evidence="7" id="KW-1185">Reference proteome</keyword>